<dbReference type="AlphaFoldDB" id="A0A0L6UTF9"/>
<dbReference type="EMBL" id="LAVV01008852">
    <property type="protein sequence ID" value="KNZ51779.1"/>
    <property type="molecule type" value="Genomic_DNA"/>
</dbReference>
<gene>
    <name evidence="1" type="ORF">VP01_3815g1</name>
</gene>
<reference evidence="1 2" key="1">
    <citation type="submission" date="2015-08" db="EMBL/GenBank/DDBJ databases">
        <title>Next Generation Sequencing and Analysis of the Genome of Puccinia sorghi L Schw, the Causal Agent of Maize Common Rust.</title>
        <authorList>
            <person name="Rochi L."/>
            <person name="Burguener G."/>
            <person name="Darino M."/>
            <person name="Turjanski A."/>
            <person name="Kreff E."/>
            <person name="Dieguez M.J."/>
            <person name="Sacco F."/>
        </authorList>
    </citation>
    <scope>NUCLEOTIDE SEQUENCE [LARGE SCALE GENOMIC DNA]</scope>
    <source>
        <strain evidence="1 2">RO10H11247</strain>
    </source>
</reference>
<proteinExistence type="predicted"/>
<name>A0A0L6UTF9_9BASI</name>
<accession>A0A0L6UTF9</accession>
<comment type="caution">
    <text evidence="1">The sequence shown here is derived from an EMBL/GenBank/DDBJ whole genome shotgun (WGS) entry which is preliminary data.</text>
</comment>
<keyword evidence="2" id="KW-1185">Reference proteome</keyword>
<organism evidence="1 2">
    <name type="scientific">Puccinia sorghi</name>
    <dbReference type="NCBI Taxonomy" id="27349"/>
    <lineage>
        <taxon>Eukaryota</taxon>
        <taxon>Fungi</taxon>
        <taxon>Dikarya</taxon>
        <taxon>Basidiomycota</taxon>
        <taxon>Pucciniomycotina</taxon>
        <taxon>Pucciniomycetes</taxon>
        <taxon>Pucciniales</taxon>
        <taxon>Pucciniaceae</taxon>
        <taxon>Puccinia</taxon>
    </lineage>
</organism>
<dbReference type="Proteomes" id="UP000037035">
    <property type="component" value="Unassembled WGS sequence"/>
</dbReference>
<dbReference type="VEuPathDB" id="FungiDB:VP01_3815g1"/>
<protein>
    <submittedName>
        <fullName evidence="1">Uncharacterized protein</fullName>
    </submittedName>
</protein>
<evidence type="ECO:0000313" key="1">
    <source>
        <dbReference type="EMBL" id="KNZ51779.1"/>
    </source>
</evidence>
<feature type="non-terminal residue" evidence="1">
    <location>
        <position position="1"/>
    </location>
</feature>
<evidence type="ECO:0000313" key="2">
    <source>
        <dbReference type="Proteomes" id="UP000037035"/>
    </source>
</evidence>
<sequence length="254" mass="29477">GESRFKLQNHQMQNIHSLFPGCSVQRVVTRECLLFELKKNTHLSRSFPHKPLTQLPKLFEQFHQILVGTQIATRVQAPERLPSSHKIDEDQLEKDQKQLVAEEKKRNSESRKKFKNNIDMKCIVTLKMEAKTKIRSSPKFPQMEKSRGILCGNFFLRSLKYFKIMSMIYSTQLVSGTSLIDQRDGGQTQYLLKATWRLKNGKKYPFTVKILIREFDLVSWKNILKLDAGAGYATPINWISDPQKLDQRPPKVAT</sequence>